<sequence length="145" mass="16976">MENRLKNLKKIMDEKTFSQVRFTEKHREIILNKWSNQEDKEQIVLNILQLLNQEKTGYQLANLLIARGVKQFDDNEGSLYVLLHSLESKGVVQSGWLSKEKTKYYQLTSKGKRLLKQADHKEKRSSVILQQLIGGAEWKIAESRF</sequence>
<feature type="domain" description="Transcription regulator PadR N-terminal" evidence="1">
    <location>
        <begin position="47"/>
        <end position="116"/>
    </location>
</feature>
<dbReference type="PANTHER" id="PTHR43252">
    <property type="entry name" value="TRANSCRIPTIONAL REGULATOR YQJI"/>
    <property type="match status" value="1"/>
</dbReference>
<dbReference type="Gene3D" id="1.10.10.10">
    <property type="entry name" value="Winged helix-like DNA-binding domain superfamily/Winged helix DNA-binding domain"/>
    <property type="match status" value="1"/>
</dbReference>
<gene>
    <name evidence="2" type="ORF">ABE65_005200</name>
</gene>
<dbReference type="STRING" id="1221500.ABE65_005200"/>
<dbReference type="Proteomes" id="UP000076623">
    <property type="component" value="Chromosome"/>
</dbReference>
<dbReference type="RefSeq" id="WP_066392084.1">
    <property type="nucleotide sequence ID" value="NZ_CP015378.1"/>
</dbReference>
<evidence type="ECO:0000313" key="2">
    <source>
        <dbReference type="EMBL" id="ANC76237.1"/>
    </source>
</evidence>
<reference evidence="2 3" key="1">
    <citation type="submission" date="2016-04" db="EMBL/GenBank/DDBJ databases">
        <title>Complete genome sequence of Fictibacillus phosphorivorans G25-29, a strain toxic to nematodes.</title>
        <authorList>
            <person name="Zheng Z."/>
        </authorList>
    </citation>
    <scope>NUCLEOTIDE SEQUENCE [LARGE SCALE GENOMIC DNA]</scope>
    <source>
        <strain evidence="2 3">G25-29</strain>
    </source>
</reference>
<accession>A0A160IK55</accession>
<protein>
    <recommendedName>
        <fullName evidence="1">Transcription regulator PadR N-terminal domain-containing protein</fullName>
    </recommendedName>
</protein>
<dbReference type="KEGG" id="fpn:ABE65_005200"/>
<dbReference type="EMBL" id="CP015378">
    <property type="protein sequence ID" value="ANC76237.1"/>
    <property type="molecule type" value="Genomic_DNA"/>
</dbReference>
<dbReference type="AlphaFoldDB" id="A0A160IK55"/>
<dbReference type="Pfam" id="PF03551">
    <property type="entry name" value="PadR"/>
    <property type="match status" value="1"/>
</dbReference>
<dbReference type="InterPro" id="IPR005149">
    <property type="entry name" value="Tscrpt_reg_PadR_N"/>
</dbReference>
<dbReference type="SUPFAM" id="SSF46785">
    <property type="entry name" value="Winged helix' DNA-binding domain"/>
    <property type="match status" value="1"/>
</dbReference>
<name>A0A160IK55_9BACL</name>
<organism evidence="2 3">
    <name type="scientific">Fictibacillus phosphorivorans</name>
    <dbReference type="NCBI Taxonomy" id="1221500"/>
    <lineage>
        <taxon>Bacteria</taxon>
        <taxon>Bacillati</taxon>
        <taxon>Bacillota</taxon>
        <taxon>Bacilli</taxon>
        <taxon>Bacillales</taxon>
        <taxon>Fictibacillaceae</taxon>
        <taxon>Fictibacillus</taxon>
    </lineage>
</organism>
<dbReference type="PANTHER" id="PTHR43252:SF7">
    <property type="entry name" value="TRANSCRIPTIONAL REGULATOR YQJI"/>
    <property type="match status" value="1"/>
</dbReference>
<evidence type="ECO:0000259" key="1">
    <source>
        <dbReference type="Pfam" id="PF03551"/>
    </source>
</evidence>
<dbReference type="InterPro" id="IPR036390">
    <property type="entry name" value="WH_DNA-bd_sf"/>
</dbReference>
<evidence type="ECO:0000313" key="3">
    <source>
        <dbReference type="Proteomes" id="UP000076623"/>
    </source>
</evidence>
<dbReference type="InterPro" id="IPR036388">
    <property type="entry name" value="WH-like_DNA-bd_sf"/>
</dbReference>
<proteinExistence type="predicted"/>
<dbReference type="NCBIfam" id="NF006931">
    <property type="entry name" value="PRK09416.1"/>
    <property type="match status" value="1"/>
</dbReference>
<keyword evidence="3" id="KW-1185">Reference proteome</keyword>